<evidence type="ECO:0000313" key="1">
    <source>
        <dbReference type="EMBL" id="KAA6334475.1"/>
    </source>
</evidence>
<name>A0A5J4RM62_9ZZZZ</name>
<accession>A0A5J4RM62</accession>
<protein>
    <submittedName>
        <fullName evidence="1">Uncharacterized protein</fullName>
    </submittedName>
</protein>
<dbReference type="AlphaFoldDB" id="A0A5J4RM62"/>
<reference evidence="1" key="1">
    <citation type="submission" date="2019-03" db="EMBL/GenBank/DDBJ databases">
        <title>Single cell metagenomics reveals metabolic interactions within the superorganism composed of flagellate Streblomastix strix and complex community of Bacteroidetes bacteria on its surface.</title>
        <authorList>
            <person name="Treitli S.C."/>
            <person name="Kolisko M."/>
            <person name="Husnik F."/>
            <person name="Keeling P."/>
            <person name="Hampl V."/>
        </authorList>
    </citation>
    <scope>NUCLEOTIDE SEQUENCE</scope>
    <source>
        <strain evidence="1">STM</strain>
    </source>
</reference>
<organism evidence="1">
    <name type="scientific">termite gut metagenome</name>
    <dbReference type="NCBI Taxonomy" id="433724"/>
    <lineage>
        <taxon>unclassified sequences</taxon>
        <taxon>metagenomes</taxon>
        <taxon>organismal metagenomes</taxon>
    </lineage>
</organism>
<sequence length="211" mass="24836">MKKLPLLFIILISGVINAQDLKFLGITITGTVSQFKKELIQERDFKHDDYAGFKYNPIIGNFQGMSSTIRFDVLEQESGTVDNGRIIGVDVESSEYEHRVFEESEHWYFIIKKYFIEKYGEPSQQEEKIDDLSELGHDIQGYTDWDVIQEEGIKYKYRSQFSIRKSDNRFESGYKQFYPITEAGCVILYIYEGKVKVKYYTAERVRRDYGK</sequence>
<proteinExistence type="predicted"/>
<gene>
    <name evidence="1" type="ORF">EZS27_017200</name>
</gene>
<comment type="caution">
    <text evidence="1">The sequence shown here is derived from an EMBL/GenBank/DDBJ whole genome shotgun (WGS) entry which is preliminary data.</text>
</comment>
<dbReference type="EMBL" id="SNRY01000993">
    <property type="protein sequence ID" value="KAA6334475.1"/>
    <property type="molecule type" value="Genomic_DNA"/>
</dbReference>